<organism evidence="1 2">
    <name type="scientific">Molossus molossus</name>
    <name type="common">Pallas' mastiff bat</name>
    <name type="synonym">Vespertilio molossus</name>
    <dbReference type="NCBI Taxonomy" id="27622"/>
    <lineage>
        <taxon>Eukaryota</taxon>
        <taxon>Metazoa</taxon>
        <taxon>Chordata</taxon>
        <taxon>Craniata</taxon>
        <taxon>Vertebrata</taxon>
        <taxon>Euteleostomi</taxon>
        <taxon>Mammalia</taxon>
        <taxon>Eutheria</taxon>
        <taxon>Laurasiatheria</taxon>
        <taxon>Chiroptera</taxon>
        <taxon>Yangochiroptera</taxon>
        <taxon>Molossidae</taxon>
        <taxon>Molossus</taxon>
    </lineage>
</organism>
<reference evidence="1 2" key="1">
    <citation type="journal article" date="2020" name="Nature">
        <title>Six reference-quality genomes reveal evolution of bat adaptations.</title>
        <authorList>
            <person name="Jebb D."/>
            <person name="Huang Z."/>
            <person name="Pippel M."/>
            <person name="Hughes G.M."/>
            <person name="Lavrichenko K."/>
            <person name="Devanna P."/>
            <person name="Winkler S."/>
            <person name="Jermiin L.S."/>
            <person name="Skirmuntt E.C."/>
            <person name="Katzourakis A."/>
            <person name="Burkitt-Gray L."/>
            <person name="Ray D.A."/>
            <person name="Sullivan K.A.M."/>
            <person name="Roscito J.G."/>
            <person name="Kirilenko B.M."/>
            <person name="Davalos L.M."/>
            <person name="Corthals A.P."/>
            <person name="Power M.L."/>
            <person name="Jones G."/>
            <person name="Ransome R.D."/>
            <person name="Dechmann D.K.N."/>
            <person name="Locatelli A.G."/>
            <person name="Puechmaille S.J."/>
            <person name="Fedrigo O."/>
            <person name="Jarvis E.D."/>
            <person name="Hiller M."/>
            <person name="Vernes S.C."/>
            <person name="Myers E.W."/>
            <person name="Teeling E.C."/>
        </authorList>
    </citation>
    <scope>NUCLEOTIDE SEQUENCE [LARGE SCALE GENOMIC DNA]</scope>
    <source>
        <strain evidence="1">MMolMol1</strain>
        <tissue evidence="1">Muscle</tissue>
    </source>
</reference>
<name>A0A7J8HZK4_MOLMO</name>
<keyword evidence="2" id="KW-1185">Reference proteome</keyword>
<evidence type="ECO:0000313" key="1">
    <source>
        <dbReference type="EMBL" id="KAF6477142.1"/>
    </source>
</evidence>
<dbReference type="EMBL" id="JACASF010000005">
    <property type="protein sequence ID" value="KAF6477142.1"/>
    <property type="molecule type" value="Genomic_DNA"/>
</dbReference>
<evidence type="ECO:0000313" key="2">
    <source>
        <dbReference type="Proteomes" id="UP000550707"/>
    </source>
</evidence>
<gene>
    <name evidence="1" type="ORF">HJG59_001019</name>
</gene>
<protein>
    <submittedName>
        <fullName evidence="1">Armadillo repeat containing X-linked 1</fullName>
    </submittedName>
</protein>
<accession>A0A7J8HZK4</accession>
<comment type="caution">
    <text evidence="1">The sequence shown here is derived from an EMBL/GenBank/DDBJ whole genome shotgun (WGS) entry which is preliminary data.</text>
</comment>
<dbReference type="AlphaFoldDB" id="A0A7J8HZK4"/>
<dbReference type="PROSITE" id="PS51257">
    <property type="entry name" value="PROKAR_LIPOPROTEIN"/>
    <property type="match status" value="1"/>
</dbReference>
<sequence length="194" mass="20991">MGRTREAGCVAAGVVIGAGACFCVHRLPWGRDDKENIWDSKDDEDEQSSDITEIAVETGREANTGMGARARLQGDSKGKTEVGVDSRVVRRERWTPTQGPREEVALFGTLKEQASTKMGEGARLGTVSGNRTLTRFTLPRRRGGGCHPPGVGLGLGASRWKVQVPAELRAPRLQLQHGLCEGASSTFPIKFMIF</sequence>
<dbReference type="Proteomes" id="UP000550707">
    <property type="component" value="Unassembled WGS sequence"/>
</dbReference>
<dbReference type="InParanoid" id="A0A7J8HZK4"/>
<proteinExistence type="predicted"/>